<reference evidence="2 3" key="1">
    <citation type="submission" date="2020-03" db="EMBL/GenBank/DDBJ databases">
        <title>Sphingomonas sp. nov., isolated from fish.</title>
        <authorList>
            <person name="Hyun D.-W."/>
            <person name="Bae J.-W."/>
        </authorList>
    </citation>
    <scope>NUCLEOTIDE SEQUENCE [LARGE SCALE GENOMIC DNA]</scope>
    <source>
        <strain evidence="2 3">HDW15B</strain>
    </source>
</reference>
<organism evidence="2 3">
    <name type="scientific">Sphingomonas piscis</name>
    <dbReference type="NCBI Taxonomy" id="2714943"/>
    <lineage>
        <taxon>Bacteria</taxon>
        <taxon>Pseudomonadati</taxon>
        <taxon>Pseudomonadota</taxon>
        <taxon>Alphaproteobacteria</taxon>
        <taxon>Sphingomonadales</taxon>
        <taxon>Sphingomonadaceae</taxon>
        <taxon>Sphingomonas</taxon>
    </lineage>
</organism>
<name>A0A6G7YQN8_9SPHN</name>
<protein>
    <submittedName>
        <fullName evidence="2">Uncharacterized protein</fullName>
    </submittedName>
</protein>
<dbReference type="AlphaFoldDB" id="A0A6G7YQN8"/>
<dbReference type="Proteomes" id="UP000503222">
    <property type="component" value="Chromosome"/>
</dbReference>
<accession>A0A6G7YQN8</accession>
<keyword evidence="3" id="KW-1185">Reference proteome</keyword>
<gene>
    <name evidence="2" type="ORF">G7077_09265</name>
</gene>
<sequence>MGERIKVEGRALAIVVAIWLRRLPKWVWGKDPDFAARVKKGYRINPDDEQDPKRLVAELIAERMATLDWSVTYEQRENGFADRTSPASGARTEPSEPGA</sequence>
<evidence type="ECO:0000313" key="2">
    <source>
        <dbReference type="EMBL" id="QIK79053.1"/>
    </source>
</evidence>
<evidence type="ECO:0000256" key="1">
    <source>
        <dbReference type="SAM" id="MobiDB-lite"/>
    </source>
</evidence>
<dbReference type="KEGG" id="spii:G7077_09265"/>
<dbReference type="EMBL" id="CP049869">
    <property type="protein sequence ID" value="QIK79053.1"/>
    <property type="molecule type" value="Genomic_DNA"/>
</dbReference>
<feature type="region of interest" description="Disordered" evidence="1">
    <location>
        <begin position="78"/>
        <end position="99"/>
    </location>
</feature>
<proteinExistence type="predicted"/>
<dbReference type="RefSeq" id="WP_166411444.1">
    <property type="nucleotide sequence ID" value="NZ_CP049869.1"/>
</dbReference>
<evidence type="ECO:0000313" key="3">
    <source>
        <dbReference type="Proteomes" id="UP000503222"/>
    </source>
</evidence>